<name>A0A978UHJ6_ZIZJJ</name>
<gene>
    <name evidence="7" type="ORF">FEM48_Zijuj11G0071600</name>
</gene>
<evidence type="ECO:0000256" key="3">
    <source>
        <dbReference type="ARBA" id="ARBA00022821"/>
    </source>
</evidence>
<keyword evidence="3" id="KW-0611">Plant defense</keyword>
<dbReference type="PANTHER" id="PTHR45752">
    <property type="entry name" value="LEUCINE-RICH REPEAT-CONTAINING"/>
    <property type="match status" value="1"/>
</dbReference>
<dbReference type="Pfam" id="PF23286">
    <property type="entry name" value="LRR_13"/>
    <property type="match status" value="1"/>
</dbReference>
<feature type="region of interest" description="Disordered" evidence="4">
    <location>
        <begin position="977"/>
        <end position="1003"/>
    </location>
</feature>
<comment type="caution">
    <text evidence="7">The sequence shown here is derived from an EMBL/GenBank/DDBJ whole genome shotgun (WGS) entry which is preliminary data.</text>
</comment>
<feature type="compositionally biased region" description="Basic and acidic residues" evidence="4">
    <location>
        <begin position="980"/>
        <end position="1003"/>
    </location>
</feature>
<dbReference type="Proteomes" id="UP000813462">
    <property type="component" value="Unassembled WGS sequence"/>
</dbReference>
<reference evidence="7" key="1">
    <citation type="journal article" date="2021" name="Front. Plant Sci.">
        <title>Chromosome-Scale Genome Assembly for Chinese Sour Jujube and Insights Into Its Genome Evolution and Domestication Signature.</title>
        <authorList>
            <person name="Shen L.-Y."/>
            <person name="Luo H."/>
            <person name="Wang X.-L."/>
            <person name="Wang X.-M."/>
            <person name="Qiu X.-J."/>
            <person name="Liu H."/>
            <person name="Zhou S.-S."/>
            <person name="Jia K.-H."/>
            <person name="Nie S."/>
            <person name="Bao Y.-T."/>
            <person name="Zhang R.-G."/>
            <person name="Yun Q.-Z."/>
            <person name="Chai Y.-H."/>
            <person name="Lu J.-Y."/>
            <person name="Li Y."/>
            <person name="Zhao S.-W."/>
            <person name="Mao J.-F."/>
            <person name="Jia S.-G."/>
            <person name="Mao Y.-M."/>
        </authorList>
    </citation>
    <scope>NUCLEOTIDE SEQUENCE</scope>
    <source>
        <strain evidence="7">AT0</strain>
        <tissue evidence="7">Leaf</tissue>
    </source>
</reference>
<evidence type="ECO:0000259" key="5">
    <source>
        <dbReference type="Pfam" id="PF20160"/>
    </source>
</evidence>
<feature type="domain" description="C-JID" evidence="5">
    <location>
        <begin position="826"/>
        <end position="954"/>
    </location>
</feature>
<organism evidence="7 8">
    <name type="scientific">Ziziphus jujuba var. spinosa</name>
    <dbReference type="NCBI Taxonomy" id="714518"/>
    <lineage>
        <taxon>Eukaryota</taxon>
        <taxon>Viridiplantae</taxon>
        <taxon>Streptophyta</taxon>
        <taxon>Embryophyta</taxon>
        <taxon>Tracheophyta</taxon>
        <taxon>Spermatophyta</taxon>
        <taxon>Magnoliopsida</taxon>
        <taxon>eudicotyledons</taxon>
        <taxon>Gunneridae</taxon>
        <taxon>Pentapetalae</taxon>
        <taxon>rosids</taxon>
        <taxon>fabids</taxon>
        <taxon>Rosales</taxon>
        <taxon>Rhamnaceae</taxon>
        <taxon>Paliureae</taxon>
        <taxon>Ziziphus</taxon>
    </lineage>
</organism>
<keyword evidence="1" id="KW-0433">Leucine-rich repeat</keyword>
<evidence type="ECO:0008006" key="9">
    <source>
        <dbReference type="Google" id="ProtNLM"/>
    </source>
</evidence>
<evidence type="ECO:0000313" key="7">
    <source>
        <dbReference type="EMBL" id="KAH7514277.1"/>
    </source>
</evidence>
<keyword evidence="2" id="KW-0677">Repeat</keyword>
<dbReference type="InterPro" id="IPR058546">
    <property type="entry name" value="RPS4B/Roq1-like_LRR"/>
</dbReference>
<dbReference type="Gene3D" id="3.80.10.10">
    <property type="entry name" value="Ribonuclease Inhibitor"/>
    <property type="match status" value="1"/>
</dbReference>
<dbReference type="SUPFAM" id="SSF52058">
    <property type="entry name" value="L domain-like"/>
    <property type="match status" value="1"/>
</dbReference>
<evidence type="ECO:0000256" key="2">
    <source>
        <dbReference type="ARBA" id="ARBA00022737"/>
    </source>
</evidence>
<dbReference type="EMBL" id="JAEACU010000011">
    <property type="protein sequence ID" value="KAH7514277.1"/>
    <property type="molecule type" value="Genomic_DNA"/>
</dbReference>
<feature type="domain" description="Disease resistance protein RPS4B/Roq1-like leucine-rich repeats" evidence="6">
    <location>
        <begin position="69"/>
        <end position="154"/>
    </location>
</feature>
<dbReference type="InterPro" id="IPR045344">
    <property type="entry name" value="C-JID"/>
</dbReference>
<dbReference type="AlphaFoldDB" id="A0A978UHJ6"/>
<evidence type="ECO:0000256" key="1">
    <source>
        <dbReference type="ARBA" id="ARBA00022614"/>
    </source>
</evidence>
<dbReference type="InterPro" id="IPR050715">
    <property type="entry name" value="LRR-SigEffector_domain"/>
</dbReference>
<proteinExistence type="predicted"/>
<protein>
    <recommendedName>
        <fullName evidence="9">Disease resistance-like protein DSC1</fullName>
    </recommendedName>
</protein>
<evidence type="ECO:0000259" key="6">
    <source>
        <dbReference type="Pfam" id="PF23286"/>
    </source>
</evidence>
<evidence type="ECO:0000256" key="4">
    <source>
        <dbReference type="SAM" id="MobiDB-lite"/>
    </source>
</evidence>
<accession>A0A978UHJ6</accession>
<sequence length="1003" mass="114310">MLISINLGHCVYLNQIPDLNRVPNLKRLILEGCKRLSKVHSSIGELKKLVLLNLKGCESLKSIAQGINLGSLETFILSGCTILTKFPEIFGNMDRLSELYLDGTAIKELRISGECLSGLTFLNLRDCKNLLKLPDELCSLTSLKALDISGCSHVDQLPENIGSLEQLEILDASRTAIRKASPSILLKNFKVLRFSGCSNAAHTSWGSVLSCCLLPMEESIQFQLPDSFGEIEKIGFDCRSIPEWWSRCNTGHLTGIQLPLEDTGKTWMGFASFAVFQIQHDEILDEDGRCYAHNYCFAFHFSLKAFPTWFFHHSASPFVVCDLPMNLFGDKPRVGFCLYVLLAWPDNYVNSQTPLHLKFEFLVYGDNGDVFSIKYKIAIKHKLLLLNMPRVYMEAVLNQCPGVRALFTTSNPDVEVEMCGIRPVNEQDVGNIIQLITGITLSSGHFCHEEFGQLFEESPSAVEYVEPEGILERDFIRESLKEILASTKRIHHFPFTSREKLGWPHLESSYQVIPICTPKESNPICINLQIVAENALKVKDPIKWQRRIVELLKQLIEFDVVIALIVQGHIISVLKPFNPFSSYNLCFPKKEILDWFEGYQVKERSMKIKVPPNLNGDKNWRGIAVCASFSIHEHPTAILDHNSLELSFQLKCNLETEEQRFDVAKFLTNKSKFTCLCIRRFIWLTYIPSNVFAGHLDEKNYLKIVIFNDCPDVVARSLGARFLYQQDVEQLEQSIAKCTTSFFDNLDPIRQIMAHLECLVIDDKKRPEGFFHFNHGCLHHLAEIATYRGFKNESPSLSALTESIYPIKSELEFDRGMIYDSCFPPIEILDWFGHHSSGSSVRIQLPSNVHSDDNLLGLVLCAYFSGLQHQEIPHNLTCQMKTVKVGLESQYEYQITNQELKKLSGGEFIWASYIPRLWFSDQLNCCSVIVVSFESNIQELSAYKCGVRLLYQHEFKQTINHCMFLFSESISESNSFTREASTRETKRMAKQREAEYKGKGVKQ</sequence>
<dbReference type="Pfam" id="PF20160">
    <property type="entry name" value="C-JID"/>
    <property type="match status" value="2"/>
</dbReference>
<feature type="domain" description="C-JID" evidence="5">
    <location>
        <begin position="587"/>
        <end position="729"/>
    </location>
</feature>
<evidence type="ECO:0000313" key="8">
    <source>
        <dbReference type="Proteomes" id="UP000813462"/>
    </source>
</evidence>
<dbReference type="InterPro" id="IPR032675">
    <property type="entry name" value="LRR_dom_sf"/>
</dbReference>
<dbReference type="PANTHER" id="PTHR45752:SF195">
    <property type="entry name" value="LEUCINE-RICH REPEAT (LRR) FAMILY PROTEIN-RELATED"/>
    <property type="match status" value="1"/>
</dbReference>